<accession>A0A2P5WWW6</accession>
<dbReference type="EMBL" id="KZ666242">
    <property type="protein sequence ID" value="PPR95586.1"/>
    <property type="molecule type" value="Genomic_DNA"/>
</dbReference>
<evidence type="ECO:0000313" key="2">
    <source>
        <dbReference type="Proteomes" id="UP000239757"/>
    </source>
</evidence>
<name>A0A2P5WWW6_GOSBA</name>
<sequence length="149" mass="16379">MIRMEEDTLVVVEVRFHNHSVQRRGYRGGRAGLGCHGEPFPMELQVLNPCVSWISKLGALVHTAMLVGTVVLHARVNLARLPMAMLHGRGNLSDPMLGKHFCSIFTRSYRMAVLPPVVCARPTARLCAWPCGSGNLVFSGSISELNVED</sequence>
<gene>
    <name evidence="1" type="ORF">GOBAR_AA25083</name>
</gene>
<evidence type="ECO:0000313" key="1">
    <source>
        <dbReference type="EMBL" id="PPR95586.1"/>
    </source>
</evidence>
<dbReference type="AlphaFoldDB" id="A0A2P5WWW6"/>
<proteinExistence type="predicted"/>
<protein>
    <submittedName>
        <fullName evidence="1">Uncharacterized protein</fullName>
    </submittedName>
</protein>
<dbReference type="Proteomes" id="UP000239757">
    <property type="component" value="Unassembled WGS sequence"/>
</dbReference>
<reference evidence="1 2" key="1">
    <citation type="submission" date="2015-01" db="EMBL/GenBank/DDBJ databases">
        <title>Genome of allotetraploid Gossypium barbadense reveals genomic plasticity and fiber elongation in cotton evolution.</title>
        <authorList>
            <person name="Chen X."/>
            <person name="Liu X."/>
            <person name="Zhao B."/>
            <person name="Zheng H."/>
            <person name="Hu Y."/>
            <person name="Lu G."/>
            <person name="Yang C."/>
            <person name="Chen J."/>
            <person name="Shan C."/>
            <person name="Zhang L."/>
            <person name="Zhou Y."/>
            <person name="Wang L."/>
            <person name="Guo W."/>
            <person name="Bai Y."/>
            <person name="Ruan J."/>
            <person name="Shangguan X."/>
            <person name="Mao Y."/>
            <person name="Jiang J."/>
            <person name="Zhu Y."/>
            <person name="Lei J."/>
            <person name="Kang H."/>
            <person name="Chen S."/>
            <person name="He X."/>
            <person name="Wang R."/>
            <person name="Wang Y."/>
            <person name="Chen J."/>
            <person name="Wang L."/>
            <person name="Yu S."/>
            <person name="Wang B."/>
            <person name="Wei J."/>
            <person name="Song S."/>
            <person name="Lu X."/>
            <person name="Gao Z."/>
            <person name="Gu W."/>
            <person name="Deng X."/>
            <person name="Ma D."/>
            <person name="Wang S."/>
            <person name="Liang W."/>
            <person name="Fang L."/>
            <person name="Cai C."/>
            <person name="Zhu X."/>
            <person name="Zhou B."/>
            <person name="Zhang Y."/>
            <person name="Chen Z."/>
            <person name="Xu S."/>
            <person name="Zhu R."/>
            <person name="Wang S."/>
            <person name="Zhang T."/>
            <person name="Zhao G."/>
        </authorList>
    </citation>
    <scope>NUCLEOTIDE SEQUENCE [LARGE SCALE GENOMIC DNA]</scope>
    <source>
        <strain evidence="2">cv. Xinhai21</strain>
        <tissue evidence="1">Leaf</tissue>
    </source>
</reference>
<organism evidence="1 2">
    <name type="scientific">Gossypium barbadense</name>
    <name type="common">Sea Island cotton</name>
    <name type="synonym">Hibiscus barbadensis</name>
    <dbReference type="NCBI Taxonomy" id="3634"/>
    <lineage>
        <taxon>Eukaryota</taxon>
        <taxon>Viridiplantae</taxon>
        <taxon>Streptophyta</taxon>
        <taxon>Embryophyta</taxon>
        <taxon>Tracheophyta</taxon>
        <taxon>Spermatophyta</taxon>
        <taxon>Magnoliopsida</taxon>
        <taxon>eudicotyledons</taxon>
        <taxon>Gunneridae</taxon>
        <taxon>Pentapetalae</taxon>
        <taxon>rosids</taxon>
        <taxon>malvids</taxon>
        <taxon>Malvales</taxon>
        <taxon>Malvaceae</taxon>
        <taxon>Malvoideae</taxon>
        <taxon>Gossypium</taxon>
    </lineage>
</organism>